<keyword evidence="1" id="KW-0732">Signal</keyword>
<gene>
    <name evidence="2" type="ORF">AFUS01_LOCUS26126</name>
</gene>
<name>A0A8J2KLX4_9HEXA</name>
<dbReference type="EMBL" id="CAJVCH010344637">
    <property type="protein sequence ID" value="CAG7815447.1"/>
    <property type="molecule type" value="Genomic_DNA"/>
</dbReference>
<reference evidence="2" key="1">
    <citation type="submission" date="2021-06" db="EMBL/GenBank/DDBJ databases">
        <authorList>
            <person name="Hodson N. C."/>
            <person name="Mongue J. A."/>
            <person name="Jaron S. K."/>
        </authorList>
    </citation>
    <scope>NUCLEOTIDE SEQUENCE</scope>
</reference>
<proteinExistence type="predicted"/>
<dbReference type="AlphaFoldDB" id="A0A8J2KLX4"/>
<evidence type="ECO:0000313" key="2">
    <source>
        <dbReference type="EMBL" id="CAG7815447.1"/>
    </source>
</evidence>
<keyword evidence="3" id="KW-1185">Reference proteome</keyword>
<evidence type="ECO:0000256" key="1">
    <source>
        <dbReference type="SAM" id="SignalP"/>
    </source>
</evidence>
<protein>
    <submittedName>
        <fullName evidence="2">Uncharacterized protein</fullName>
    </submittedName>
</protein>
<accession>A0A8J2KLX4</accession>
<comment type="caution">
    <text evidence="2">The sequence shown here is derived from an EMBL/GenBank/DDBJ whole genome shotgun (WGS) entry which is preliminary data.</text>
</comment>
<organism evidence="2 3">
    <name type="scientific">Allacma fusca</name>
    <dbReference type="NCBI Taxonomy" id="39272"/>
    <lineage>
        <taxon>Eukaryota</taxon>
        <taxon>Metazoa</taxon>
        <taxon>Ecdysozoa</taxon>
        <taxon>Arthropoda</taxon>
        <taxon>Hexapoda</taxon>
        <taxon>Collembola</taxon>
        <taxon>Symphypleona</taxon>
        <taxon>Sminthuridae</taxon>
        <taxon>Allacma</taxon>
    </lineage>
</organism>
<evidence type="ECO:0000313" key="3">
    <source>
        <dbReference type="Proteomes" id="UP000708208"/>
    </source>
</evidence>
<feature type="chain" id="PRO_5035250546" evidence="1">
    <location>
        <begin position="23"/>
        <end position="103"/>
    </location>
</feature>
<sequence length="103" mass="11619">MQIYSVSLLCFLLLFIVTSLQATDYLHSESGLVEGPVTKIGHTLTVAEPSLIVSRHKRSSCDSFKRKSQCLRLQHCEWSNRKRKCFRCLDCHVPAGANGLPQK</sequence>
<feature type="signal peptide" evidence="1">
    <location>
        <begin position="1"/>
        <end position="22"/>
    </location>
</feature>
<dbReference type="Proteomes" id="UP000708208">
    <property type="component" value="Unassembled WGS sequence"/>
</dbReference>